<dbReference type="OrthoDB" id="3351042at2759"/>
<proteinExistence type="predicted"/>
<organism evidence="1 2">
    <name type="scientific">Thanatephorus cucumeris (strain AG1-IB / isolate 7/3/14)</name>
    <name type="common">Lettuce bottom rot fungus</name>
    <name type="synonym">Rhizoctonia solani</name>
    <dbReference type="NCBI Taxonomy" id="1108050"/>
    <lineage>
        <taxon>Eukaryota</taxon>
        <taxon>Fungi</taxon>
        <taxon>Dikarya</taxon>
        <taxon>Basidiomycota</taxon>
        <taxon>Agaricomycotina</taxon>
        <taxon>Agaricomycetes</taxon>
        <taxon>Cantharellales</taxon>
        <taxon>Ceratobasidiaceae</taxon>
        <taxon>Rhizoctonia</taxon>
        <taxon>Rhizoctonia solani AG-1</taxon>
    </lineage>
</organism>
<dbReference type="EMBL" id="LN679107">
    <property type="protein sequence ID" value="CEL63200.1"/>
    <property type="molecule type" value="Genomic_DNA"/>
</dbReference>
<name>A0A0B7FZS9_THACB</name>
<evidence type="ECO:0000313" key="2">
    <source>
        <dbReference type="Proteomes" id="UP000059188"/>
    </source>
</evidence>
<protein>
    <submittedName>
        <fullName evidence="1">Uncharacterized protein</fullName>
    </submittedName>
</protein>
<dbReference type="STRING" id="1108050.A0A0B7FZS9"/>
<gene>
    <name evidence="1" type="ORF">RSOLAG1IB_05242</name>
</gene>
<accession>A0A0B7FZS9</accession>
<dbReference type="Proteomes" id="UP000059188">
    <property type="component" value="Unassembled WGS sequence"/>
</dbReference>
<dbReference type="AlphaFoldDB" id="A0A0B7FZS9"/>
<sequence>MFSQQCAFIDPECYYSDGGTDVLSYGVIASTAVTTFGDTLLAEAENIVVHDPGTKELYQFILLVKATPVKILLIFTRFEHTISDTVLGFSRSGTVHENGNLFTSIKYHLNTEQGWFNPYFFTSCQRSNIPKPIKPDVVFCHGPFLLGDYYIAETLVTETPSNIIDPVGDITVPPASKSSVVKASEKASELGHGISSCWYRTASPAPVEAKRLCKYRRPTIQSSSNLTMWNIHPIFRLSACLLRIRLLRPFMSP</sequence>
<evidence type="ECO:0000313" key="1">
    <source>
        <dbReference type="EMBL" id="CEL63200.1"/>
    </source>
</evidence>
<reference evidence="1 2" key="1">
    <citation type="submission" date="2014-11" db="EMBL/GenBank/DDBJ databases">
        <authorList>
            <person name="Wibberg Daniel"/>
        </authorList>
    </citation>
    <scope>NUCLEOTIDE SEQUENCE [LARGE SCALE GENOMIC DNA]</scope>
    <source>
        <strain evidence="1">Rhizoctonia solani AG1-IB 7/3/14</strain>
    </source>
</reference>
<keyword evidence="2" id="KW-1185">Reference proteome</keyword>